<keyword evidence="3" id="KW-1185">Reference proteome</keyword>
<feature type="domain" description="DUF4220" evidence="1">
    <location>
        <begin position="4"/>
        <end position="347"/>
    </location>
</feature>
<organism evidence="2 3">
    <name type="scientific">Vitis vinifera</name>
    <name type="common">Grape</name>
    <dbReference type="NCBI Taxonomy" id="29760"/>
    <lineage>
        <taxon>Eukaryota</taxon>
        <taxon>Viridiplantae</taxon>
        <taxon>Streptophyta</taxon>
        <taxon>Embryophyta</taxon>
        <taxon>Tracheophyta</taxon>
        <taxon>Spermatophyta</taxon>
        <taxon>Magnoliopsida</taxon>
        <taxon>eudicotyledons</taxon>
        <taxon>Gunneridae</taxon>
        <taxon>Pentapetalae</taxon>
        <taxon>rosids</taxon>
        <taxon>Vitales</taxon>
        <taxon>Vitaceae</taxon>
        <taxon>Viteae</taxon>
        <taxon>Vitis</taxon>
    </lineage>
</organism>
<dbReference type="EMBL" id="CP126652">
    <property type="protein sequence ID" value="WJZ88143.1"/>
    <property type="molecule type" value="Genomic_DNA"/>
</dbReference>
<sequence>MIKAFWLPFLLQHLGGPDTITAFSLEDNESWKRQFIQLLLKFVWASSIFLRSWKSRPLNIISMPMFVTGLIKCGEKTGYLRSGSYYHFRKTTISHPLPVPVPVPGPELDHPTRGCACAAFMAEYDGVSYAALIMTECDCKKAEGYCVSCQPESEKSEVENTPSPDPRNESVLVAAPLQKAFEFFPKFKRLFTDVVLGPTDLEQSKSFFNNISWKQAFEVIEIELGFIYDIFYTKPMKVYDEWGLVRRFICLFSEISTFIGFMIIDKHEYSTTDVIITWLLLVGAIVQEIYSIILLCSSDWTMNWLNKQGKTRVTRICKAISSCRLPYLFPANKRWSDSMARYNLISYSLKNLPIKFSDVWKFFCIPRMLDECSSKNSDVPKYLKILIFEQLQEKSRHAPGIKEAKELCADRGKRTLEEMKCFSTLHWSVEREFDECILVWHLATDLCYDTDLNKKSSPAKNSNREASKLLSDYMVYLLLKRPLMLPPGIGQIRFRDSCAKATKIFQTVKDRNIQSCKRFLLQVNTEIPPLKAKGDGSKSVLLDACRLAKSLQSLESEKWNNEKKWEMMSHVWVEMLCYAACHCPRNEHAKELTQGGELLTHVWLLMAHFGITEHVYQD</sequence>
<accession>A0ABY9BYV2</accession>
<proteinExistence type="predicted"/>
<evidence type="ECO:0000313" key="2">
    <source>
        <dbReference type="EMBL" id="WJZ88143.1"/>
    </source>
</evidence>
<dbReference type="PANTHER" id="PTHR31325">
    <property type="entry name" value="OS01G0798800 PROTEIN-RELATED"/>
    <property type="match status" value="1"/>
</dbReference>
<protein>
    <recommendedName>
        <fullName evidence="1">DUF4220 domain-containing protein</fullName>
    </recommendedName>
</protein>
<gene>
    <name evidence="2" type="ORF">VitviT2T_007472</name>
</gene>
<dbReference type="InterPro" id="IPR025315">
    <property type="entry name" value="DUF4220"/>
</dbReference>
<dbReference type="Proteomes" id="UP001227230">
    <property type="component" value="Chromosome 5"/>
</dbReference>
<dbReference type="InterPro" id="IPR007658">
    <property type="entry name" value="DUF594"/>
</dbReference>
<dbReference type="Pfam" id="PF13968">
    <property type="entry name" value="DUF4220"/>
    <property type="match status" value="1"/>
</dbReference>
<name>A0ABY9BYV2_VITVI</name>
<dbReference type="Pfam" id="PF04578">
    <property type="entry name" value="DUF594"/>
    <property type="match status" value="1"/>
</dbReference>
<reference evidence="2 3" key="1">
    <citation type="journal article" date="2023" name="Hortic Res">
        <title>The complete reference genome for grapevine (Vitis vinifera L.) genetics and breeding.</title>
        <authorList>
            <person name="Shi X."/>
            <person name="Cao S."/>
            <person name="Wang X."/>
            <person name="Huang S."/>
            <person name="Wang Y."/>
            <person name="Liu Z."/>
            <person name="Liu W."/>
            <person name="Leng X."/>
            <person name="Peng Y."/>
            <person name="Wang N."/>
            <person name="Wang Y."/>
            <person name="Ma Z."/>
            <person name="Xu X."/>
            <person name="Zhang F."/>
            <person name="Xue H."/>
            <person name="Zhong H."/>
            <person name="Wang Y."/>
            <person name="Zhang K."/>
            <person name="Velt A."/>
            <person name="Avia K."/>
            <person name="Holtgrawe D."/>
            <person name="Grimplet J."/>
            <person name="Matus J.T."/>
            <person name="Ware D."/>
            <person name="Wu X."/>
            <person name="Wang H."/>
            <person name="Liu C."/>
            <person name="Fang Y."/>
            <person name="Rustenholz C."/>
            <person name="Cheng Z."/>
            <person name="Xiao H."/>
            <person name="Zhou Y."/>
        </authorList>
    </citation>
    <scope>NUCLEOTIDE SEQUENCE [LARGE SCALE GENOMIC DNA]</scope>
    <source>
        <strain evidence="3">cv. Pinot noir / PN40024</strain>
        <tissue evidence="2">Leaf</tissue>
    </source>
</reference>
<evidence type="ECO:0000259" key="1">
    <source>
        <dbReference type="Pfam" id="PF13968"/>
    </source>
</evidence>
<evidence type="ECO:0000313" key="3">
    <source>
        <dbReference type="Proteomes" id="UP001227230"/>
    </source>
</evidence>